<comment type="subcellular location">
    <subcellularLocation>
        <location evidence="1">Membrane</location>
        <topology evidence="1">Multi-pass membrane protein</topology>
    </subcellularLocation>
</comment>
<dbReference type="InterPro" id="IPR050925">
    <property type="entry name" value="Rhomboid_protease_S54"/>
</dbReference>
<evidence type="ECO:0000256" key="1">
    <source>
        <dbReference type="ARBA" id="ARBA00004141"/>
    </source>
</evidence>
<dbReference type="SUPFAM" id="SSF144091">
    <property type="entry name" value="Rhomboid-like"/>
    <property type="match status" value="1"/>
</dbReference>
<keyword evidence="4" id="KW-0378">Hydrolase</keyword>
<dbReference type="PANTHER" id="PTHR43731">
    <property type="entry name" value="RHOMBOID PROTEASE"/>
    <property type="match status" value="1"/>
</dbReference>
<sequence length="203" mass="21978">VLIPYVNYGIIGLSIIIFIGQTMISLPDPGVSITLINVFGFVPKEFNFLDILTSMFMHGGLFHILGNMWFLWIFGDNVESALGHVRYLGFYLFCGFGAAISQFLSNPSSSIPMVGASGAIAGVLGAYMLMYPRARVHVFIIFFIITTIAVPAQVAIGVWFLVQLTNGLGTIGLGSGGVAWFAHVGGFIIGAATQKIFRTFRIE</sequence>
<dbReference type="PANTHER" id="PTHR43731:SF14">
    <property type="entry name" value="PRESENILIN-ASSOCIATED RHOMBOID-LIKE PROTEIN, MITOCHONDRIAL"/>
    <property type="match status" value="1"/>
</dbReference>
<keyword evidence="6 7" id="KW-0472">Membrane</keyword>
<feature type="transmembrane region" description="Helical" evidence="7">
    <location>
        <begin position="168"/>
        <end position="192"/>
    </location>
</feature>
<dbReference type="Pfam" id="PF01694">
    <property type="entry name" value="Rhomboid"/>
    <property type="match status" value="1"/>
</dbReference>
<protein>
    <recommendedName>
        <fullName evidence="8">Peptidase S54 rhomboid domain-containing protein</fullName>
    </recommendedName>
</protein>
<feature type="non-terminal residue" evidence="9">
    <location>
        <position position="1"/>
    </location>
</feature>
<name>A0A381TW73_9ZZZZ</name>
<dbReference type="GO" id="GO:0004252">
    <property type="term" value="F:serine-type endopeptidase activity"/>
    <property type="evidence" value="ECO:0007669"/>
    <property type="project" value="InterPro"/>
</dbReference>
<feature type="transmembrane region" description="Helical" evidence="7">
    <location>
        <begin position="55"/>
        <end position="75"/>
    </location>
</feature>
<evidence type="ECO:0000256" key="6">
    <source>
        <dbReference type="ARBA" id="ARBA00023136"/>
    </source>
</evidence>
<dbReference type="InterPro" id="IPR022764">
    <property type="entry name" value="Peptidase_S54_rhomboid_dom"/>
</dbReference>
<dbReference type="GO" id="GO:0016020">
    <property type="term" value="C:membrane"/>
    <property type="evidence" value="ECO:0007669"/>
    <property type="project" value="UniProtKB-SubCell"/>
</dbReference>
<feature type="transmembrane region" description="Helical" evidence="7">
    <location>
        <begin position="111"/>
        <end position="131"/>
    </location>
</feature>
<feature type="transmembrane region" description="Helical" evidence="7">
    <location>
        <begin position="87"/>
        <end position="105"/>
    </location>
</feature>
<comment type="similarity">
    <text evidence="2">Belongs to the peptidase S54 family.</text>
</comment>
<evidence type="ECO:0000256" key="7">
    <source>
        <dbReference type="SAM" id="Phobius"/>
    </source>
</evidence>
<evidence type="ECO:0000259" key="8">
    <source>
        <dbReference type="Pfam" id="PF01694"/>
    </source>
</evidence>
<keyword evidence="5 7" id="KW-1133">Transmembrane helix</keyword>
<feature type="domain" description="Peptidase S54 rhomboid" evidence="8">
    <location>
        <begin position="48"/>
        <end position="197"/>
    </location>
</feature>
<evidence type="ECO:0000256" key="4">
    <source>
        <dbReference type="ARBA" id="ARBA00022801"/>
    </source>
</evidence>
<dbReference type="InterPro" id="IPR035952">
    <property type="entry name" value="Rhomboid-like_sf"/>
</dbReference>
<proteinExistence type="inferred from homology"/>
<dbReference type="EMBL" id="UINC01005273">
    <property type="protein sequence ID" value="SVA20250.1"/>
    <property type="molecule type" value="Genomic_DNA"/>
</dbReference>
<accession>A0A381TW73</accession>
<keyword evidence="3 7" id="KW-0812">Transmembrane</keyword>
<gene>
    <name evidence="9" type="ORF">METZ01_LOCUS73104</name>
</gene>
<dbReference type="Gene3D" id="1.20.1540.10">
    <property type="entry name" value="Rhomboid-like"/>
    <property type="match status" value="1"/>
</dbReference>
<evidence type="ECO:0000256" key="2">
    <source>
        <dbReference type="ARBA" id="ARBA00009045"/>
    </source>
</evidence>
<feature type="transmembrane region" description="Helical" evidence="7">
    <location>
        <begin position="138"/>
        <end position="162"/>
    </location>
</feature>
<dbReference type="AlphaFoldDB" id="A0A381TW73"/>
<evidence type="ECO:0000256" key="3">
    <source>
        <dbReference type="ARBA" id="ARBA00022692"/>
    </source>
</evidence>
<reference evidence="9" key="1">
    <citation type="submission" date="2018-05" db="EMBL/GenBank/DDBJ databases">
        <authorList>
            <person name="Lanie J.A."/>
            <person name="Ng W.-L."/>
            <person name="Kazmierczak K.M."/>
            <person name="Andrzejewski T.M."/>
            <person name="Davidsen T.M."/>
            <person name="Wayne K.J."/>
            <person name="Tettelin H."/>
            <person name="Glass J.I."/>
            <person name="Rusch D."/>
            <person name="Podicherti R."/>
            <person name="Tsui H.-C.T."/>
            <person name="Winkler M.E."/>
        </authorList>
    </citation>
    <scope>NUCLEOTIDE SEQUENCE</scope>
</reference>
<evidence type="ECO:0000313" key="9">
    <source>
        <dbReference type="EMBL" id="SVA20250.1"/>
    </source>
</evidence>
<dbReference type="FunFam" id="1.20.1540.10:FF:000027">
    <property type="entry name" value="Rhomboid family intramembrane serine protease"/>
    <property type="match status" value="1"/>
</dbReference>
<evidence type="ECO:0000256" key="5">
    <source>
        <dbReference type="ARBA" id="ARBA00022989"/>
    </source>
</evidence>
<feature type="transmembrane region" description="Helical" evidence="7">
    <location>
        <begin position="5"/>
        <end position="24"/>
    </location>
</feature>
<organism evidence="9">
    <name type="scientific">marine metagenome</name>
    <dbReference type="NCBI Taxonomy" id="408172"/>
    <lineage>
        <taxon>unclassified sequences</taxon>
        <taxon>metagenomes</taxon>
        <taxon>ecological metagenomes</taxon>
    </lineage>
</organism>